<dbReference type="Gene3D" id="3.60.40.10">
    <property type="entry name" value="PPM-type phosphatase domain"/>
    <property type="match status" value="1"/>
</dbReference>
<gene>
    <name evidence="2" type="ORF">HNR42_002326</name>
</gene>
<dbReference type="InterPro" id="IPR001932">
    <property type="entry name" value="PPM-type_phosphatase-like_dom"/>
</dbReference>
<proteinExistence type="predicted"/>
<dbReference type="RefSeq" id="WP_183987642.1">
    <property type="nucleotide sequence ID" value="NZ_JACHHG010000008.1"/>
</dbReference>
<reference evidence="2 3" key="1">
    <citation type="submission" date="2020-08" db="EMBL/GenBank/DDBJ databases">
        <title>Genomic Encyclopedia of Type Strains, Phase IV (KMG-IV): sequencing the most valuable type-strain genomes for metagenomic binning, comparative biology and taxonomic classification.</title>
        <authorList>
            <person name="Goeker M."/>
        </authorList>
    </citation>
    <scope>NUCLEOTIDE SEQUENCE [LARGE SCALE GENOMIC DNA]</scope>
    <source>
        <strain evidence="2 3">DSM 21458</strain>
    </source>
</reference>
<dbReference type="InterPro" id="IPR036457">
    <property type="entry name" value="PPM-type-like_dom_sf"/>
</dbReference>
<keyword evidence="3" id="KW-1185">Reference proteome</keyword>
<dbReference type="EC" id="3.1.3.16" evidence="2"/>
<feature type="domain" description="PPM-type phosphatase" evidence="1">
    <location>
        <begin position="11"/>
        <end position="244"/>
    </location>
</feature>
<dbReference type="GO" id="GO:0004722">
    <property type="term" value="F:protein serine/threonine phosphatase activity"/>
    <property type="evidence" value="ECO:0007669"/>
    <property type="project" value="UniProtKB-EC"/>
</dbReference>
<dbReference type="SUPFAM" id="SSF81606">
    <property type="entry name" value="PP2C-like"/>
    <property type="match status" value="1"/>
</dbReference>
<dbReference type="PROSITE" id="PS51746">
    <property type="entry name" value="PPM_2"/>
    <property type="match status" value="1"/>
</dbReference>
<comment type="caution">
    <text evidence="2">The sequence shown here is derived from an EMBL/GenBank/DDBJ whole genome shotgun (WGS) entry which is preliminary data.</text>
</comment>
<sequence length="284" mass="30597">MIYSEATTRLEVALLSDRGQTRALNEDCGLALSLPSGGLFAVADGMGGHNAGDVASTMAVSGLQETYLQLNGPTPQRLVRSLEQVNTRLHQEAHKPERRGMGTTLTAVVVDDGAAIIANIGDSRAYLLRGGKLTHLTRDHSWVAEQQRLGLLTEQEARVHRWRNVISNALGSAALLRLDLTGLRLEAGDQLLLCSDGLSGVLEDDRICELMKLAPSAQGAVVTLVAEANRLGGPDNITALLVKVQAVGRLPAYPLPQLIGDGPQPSVKLLAPLRRRPWDRLFRF</sequence>
<dbReference type="InterPro" id="IPR015655">
    <property type="entry name" value="PP2C"/>
</dbReference>
<dbReference type="SMART" id="SM00332">
    <property type="entry name" value="PP2Cc"/>
    <property type="match status" value="1"/>
</dbReference>
<organism evidence="2 3">
    <name type="scientific">Deinobacterium chartae</name>
    <dbReference type="NCBI Taxonomy" id="521158"/>
    <lineage>
        <taxon>Bacteria</taxon>
        <taxon>Thermotogati</taxon>
        <taxon>Deinococcota</taxon>
        <taxon>Deinococci</taxon>
        <taxon>Deinococcales</taxon>
        <taxon>Deinococcaceae</taxon>
        <taxon>Deinobacterium</taxon>
    </lineage>
</organism>
<accession>A0A841HZD1</accession>
<evidence type="ECO:0000313" key="2">
    <source>
        <dbReference type="EMBL" id="MBB6098891.1"/>
    </source>
</evidence>
<evidence type="ECO:0000313" key="3">
    <source>
        <dbReference type="Proteomes" id="UP000569951"/>
    </source>
</evidence>
<dbReference type="Pfam" id="PF13672">
    <property type="entry name" value="PP2C_2"/>
    <property type="match status" value="1"/>
</dbReference>
<name>A0A841HZD1_9DEIO</name>
<dbReference type="PANTHER" id="PTHR47992">
    <property type="entry name" value="PROTEIN PHOSPHATASE"/>
    <property type="match status" value="1"/>
</dbReference>
<evidence type="ECO:0000259" key="1">
    <source>
        <dbReference type="PROSITE" id="PS51746"/>
    </source>
</evidence>
<dbReference type="Proteomes" id="UP000569951">
    <property type="component" value="Unassembled WGS sequence"/>
</dbReference>
<dbReference type="AlphaFoldDB" id="A0A841HZD1"/>
<dbReference type="SMART" id="SM00331">
    <property type="entry name" value="PP2C_SIG"/>
    <property type="match status" value="1"/>
</dbReference>
<protein>
    <submittedName>
        <fullName evidence="2">Protein phosphatase</fullName>
        <ecNumber evidence="2">3.1.3.16</ecNumber>
    </submittedName>
</protein>
<dbReference type="CDD" id="cd00143">
    <property type="entry name" value="PP2Cc"/>
    <property type="match status" value="1"/>
</dbReference>
<dbReference type="EMBL" id="JACHHG010000008">
    <property type="protein sequence ID" value="MBB6098891.1"/>
    <property type="molecule type" value="Genomic_DNA"/>
</dbReference>
<keyword evidence="2" id="KW-0378">Hydrolase</keyword>